<dbReference type="AlphaFoldDB" id="A0A7S4IG87"/>
<comment type="subcellular location">
    <subcellularLocation>
        <location evidence="1">Cytoplasm</location>
    </subcellularLocation>
</comment>
<dbReference type="GO" id="GO:0005737">
    <property type="term" value="C:cytoplasm"/>
    <property type="evidence" value="ECO:0007669"/>
    <property type="project" value="UniProtKB-SubCell"/>
</dbReference>
<dbReference type="InterPro" id="IPR029058">
    <property type="entry name" value="AB_hydrolase_fold"/>
</dbReference>
<evidence type="ECO:0008006" key="4">
    <source>
        <dbReference type="Google" id="ProtNLM"/>
    </source>
</evidence>
<evidence type="ECO:0000313" key="3">
    <source>
        <dbReference type="EMBL" id="CAE2228240.1"/>
    </source>
</evidence>
<organism evidence="3">
    <name type="scientific">Vannella robusta</name>
    <dbReference type="NCBI Taxonomy" id="1487602"/>
    <lineage>
        <taxon>Eukaryota</taxon>
        <taxon>Amoebozoa</taxon>
        <taxon>Discosea</taxon>
        <taxon>Flabellinia</taxon>
        <taxon>Vannellidae</taxon>
        <taxon>Vannella</taxon>
    </lineage>
</organism>
<dbReference type="PANTHER" id="PTHR46197">
    <property type="entry name" value="PROTEIN ABHD14B-LIKE"/>
    <property type="match status" value="1"/>
</dbReference>
<keyword evidence="2" id="KW-0963">Cytoplasm</keyword>
<dbReference type="EMBL" id="HBKP01016972">
    <property type="protein sequence ID" value="CAE2228240.1"/>
    <property type="molecule type" value="Transcribed_RNA"/>
</dbReference>
<accession>A0A7S4IG87</accession>
<proteinExistence type="predicted"/>
<dbReference type="Gene3D" id="3.40.50.1820">
    <property type="entry name" value="alpha/beta hydrolase"/>
    <property type="match status" value="1"/>
</dbReference>
<dbReference type="PANTHER" id="PTHR46197:SF3">
    <property type="entry name" value="AB HYDROLASE-1 DOMAIN-CONTAINING PROTEIN"/>
    <property type="match status" value="1"/>
</dbReference>
<reference evidence="3" key="1">
    <citation type="submission" date="2021-01" db="EMBL/GenBank/DDBJ databases">
        <authorList>
            <person name="Corre E."/>
            <person name="Pelletier E."/>
            <person name="Niang G."/>
            <person name="Scheremetjew M."/>
            <person name="Finn R."/>
            <person name="Kale V."/>
            <person name="Holt S."/>
            <person name="Cochrane G."/>
            <person name="Meng A."/>
            <person name="Brown T."/>
            <person name="Cohen L."/>
        </authorList>
    </citation>
    <scope>NUCLEOTIDE SEQUENCE</scope>
    <source>
        <strain evidence="3">DIVA3 518/3/11/1/6</strain>
    </source>
</reference>
<protein>
    <recommendedName>
        <fullName evidence="4">Alpha/beta hydrolase</fullName>
    </recommendedName>
</protein>
<dbReference type="SUPFAM" id="SSF53474">
    <property type="entry name" value="alpha/beta-Hydrolases"/>
    <property type="match status" value="1"/>
</dbReference>
<sequence>MARKATSVFLIVFLLLGVIGLTLVLLPSGEKVNNSVQKRSQVLPGEGEHLDISIKPAEVVLAQEEQSERRRKRPRRPDFRENNVEYEGDRVYDDEEFVKQILFKVNNKDKISLLAADPKPIDWSKPYILLLHDAQEEAKVWDDLGTMKALVDAGYRTRALNLPGRGETTNFQEVSNRGKWLVSVMDDYGLYPFVLVVPSTGSAYGTPFIQQLFEFNNQHALVGVVAVGPTTMPPLAKLDPRPTLLVYGEYDSLYHRDSQRLNKQELDHVTLEVIQGAGHKCWNEDPQHFNSVLVSWLDSVMH</sequence>
<evidence type="ECO:0000256" key="1">
    <source>
        <dbReference type="ARBA" id="ARBA00004496"/>
    </source>
</evidence>
<gene>
    <name evidence="3" type="ORF">VSP0166_LOCUS12021</name>
</gene>
<name>A0A7S4IG87_9EUKA</name>
<evidence type="ECO:0000256" key="2">
    <source>
        <dbReference type="ARBA" id="ARBA00022490"/>
    </source>
</evidence>